<comment type="function">
    <text evidence="4">Has an important function as a repair enzyme for proteins that have been inactivated by oxidation. Catalyzes the reversible oxidation-reduction of methionine sulfoxide in proteins to methionine.</text>
</comment>
<dbReference type="PANTHER" id="PTHR42799:SF2">
    <property type="entry name" value="MITOCHONDRIAL PEPTIDE METHIONINE SULFOXIDE REDUCTASE"/>
    <property type="match status" value="1"/>
</dbReference>
<dbReference type="HAMAP" id="MF_01401">
    <property type="entry name" value="MsrA"/>
    <property type="match status" value="1"/>
</dbReference>
<comment type="caution">
    <text evidence="6">The sequence shown here is derived from an EMBL/GenBank/DDBJ whole genome shotgun (WGS) entry which is preliminary data.</text>
</comment>
<dbReference type="Gene3D" id="3.30.1060.10">
    <property type="entry name" value="Peptide methionine sulphoxide reductase MsrA"/>
    <property type="match status" value="1"/>
</dbReference>
<dbReference type="InterPro" id="IPR050162">
    <property type="entry name" value="MsrA_MetSO_reductase"/>
</dbReference>
<comment type="catalytic activity">
    <reaction evidence="3 4">
        <text>[thioredoxin]-disulfide + L-methionine + H2O = L-methionine (S)-S-oxide + [thioredoxin]-dithiol</text>
        <dbReference type="Rhea" id="RHEA:19993"/>
        <dbReference type="Rhea" id="RHEA-COMP:10698"/>
        <dbReference type="Rhea" id="RHEA-COMP:10700"/>
        <dbReference type="ChEBI" id="CHEBI:15377"/>
        <dbReference type="ChEBI" id="CHEBI:29950"/>
        <dbReference type="ChEBI" id="CHEBI:50058"/>
        <dbReference type="ChEBI" id="CHEBI:57844"/>
        <dbReference type="ChEBI" id="CHEBI:58772"/>
        <dbReference type="EC" id="1.8.4.11"/>
    </reaction>
</comment>
<organism evidence="6 7">
    <name type="scientific">Alkaliphilus hydrothermalis</name>
    <dbReference type="NCBI Taxonomy" id="1482730"/>
    <lineage>
        <taxon>Bacteria</taxon>
        <taxon>Bacillati</taxon>
        <taxon>Bacillota</taxon>
        <taxon>Clostridia</taxon>
        <taxon>Peptostreptococcales</taxon>
        <taxon>Natronincolaceae</taxon>
        <taxon>Alkaliphilus</taxon>
    </lineage>
</organism>
<dbReference type="RefSeq" id="WP_204403181.1">
    <property type="nucleotide sequence ID" value="NZ_JAFBEE010000016.1"/>
</dbReference>
<accession>A0ABS2NRU8</accession>
<dbReference type="Proteomes" id="UP001314796">
    <property type="component" value="Unassembled WGS sequence"/>
</dbReference>
<comment type="similarity">
    <text evidence="4">Belongs to the MsrA Met sulfoxide reductase family.</text>
</comment>
<dbReference type="NCBIfam" id="TIGR00401">
    <property type="entry name" value="msrA"/>
    <property type="match status" value="1"/>
</dbReference>
<evidence type="ECO:0000256" key="2">
    <source>
        <dbReference type="ARBA" id="ARBA00047806"/>
    </source>
</evidence>
<feature type="active site" evidence="4">
    <location>
        <position position="10"/>
    </location>
</feature>
<keyword evidence="1 4" id="KW-0560">Oxidoreductase</keyword>
<evidence type="ECO:0000313" key="7">
    <source>
        <dbReference type="Proteomes" id="UP001314796"/>
    </source>
</evidence>
<protein>
    <recommendedName>
        <fullName evidence="4">Peptide methionine sulfoxide reductase MsrA</fullName>
        <shortName evidence="4">Protein-methionine-S-oxide reductase</shortName>
        <ecNumber evidence="4">1.8.4.11</ecNumber>
    </recommendedName>
    <alternativeName>
        <fullName evidence="4">Peptide-methionine (S)-S-oxide reductase</fullName>
        <shortName evidence="4">Peptide Met(O) reductase</shortName>
    </alternativeName>
</protein>
<dbReference type="EMBL" id="JAFBEE010000016">
    <property type="protein sequence ID" value="MBM7615690.1"/>
    <property type="molecule type" value="Genomic_DNA"/>
</dbReference>
<evidence type="ECO:0000256" key="1">
    <source>
        <dbReference type="ARBA" id="ARBA00023002"/>
    </source>
</evidence>
<dbReference type="Pfam" id="PF01625">
    <property type="entry name" value="PMSR"/>
    <property type="match status" value="1"/>
</dbReference>
<keyword evidence="7" id="KW-1185">Reference proteome</keyword>
<evidence type="ECO:0000256" key="4">
    <source>
        <dbReference type="HAMAP-Rule" id="MF_01401"/>
    </source>
</evidence>
<name>A0ABS2NRU8_9FIRM</name>
<evidence type="ECO:0000313" key="6">
    <source>
        <dbReference type="EMBL" id="MBM7615690.1"/>
    </source>
</evidence>
<dbReference type="EC" id="1.8.4.11" evidence="4"/>
<gene>
    <name evidence="4" type="primary">msrA</name>
    <name evidence="6" type="ORF">JOC73_002264</name>
</gene>
<sequence length="158" mass="18144">MKEIVLAGGCFWGVEAYISRKNGILETEVGYANGHVENPTYQDVCGKGTGHAEVCRVKYDESVVSLEEVLSYFWKIIDPTIVDRQGPDIGNQYRTGIYYTDETDLETILKTKEEEQKKYSKEIVTEVEPLKTYFPAEEYHQKYLEKNPNGYCHIDLSL</sequence>
<dbReference type="PANTHER" id="PTHR42799">
    <property type="entry name" value="MITOCHONDRIAL PEPTIDE METHIONINE SULFOXIDE REDUCTASE"/>
    <property type="match status" value="1"/>
</dbReference>
<reference evidence="6 7" key="1">
    <citation type="submission" date="2021-01" db="EMBL/GenBank/DDBJ databases">
        <title>Genomic Encyclopedia of Type Strains, Phase IV (KMG-IV): sequencing the most valuable type-strain genomes for metagenomic binning, comparative biology and taxonomic classification.</title>
        <authorList>
            <person name="Goeker M."/>
        </authorList>
    </citation>
    <scope>NUCLEOTIDE SEQUENCE [LARGE SCALE GENOMIC DNA]</scope>
    <source>
        <strain evidence="6 7">DSM 25890</strain>
    </source>
</reference>
<feature type="domain" description="Peptide methionine sulphoxide reductase MsrA" evidence="5">
    <location>
        <begin position="3"/>
        <end position="153"/>
    </location>
</feature>
<dbReference type="GO" id="GO:0008113">
    <property type="term" value="F:peptide-methionine (S)-S-oxide reductase activity"/>
    <property type="evidence" value="ECO:0007669"/>
    <property type="project" value="UniProtKB-EC"/>
</dbReference>
<dbReference type="InterPro" id="IPR036509">
    <property type="entry name" value="Met_Sox_Rdtase_MsrA_sf"/>
</dbReference>
<proteinExistence type="inferred from homology"/>
<comment type="catalytic activity">
    <reaction evidence="2 4">
        <text>L-methionyl-[protein] + [thioredoxin]-disulfide + H2O = L-methionyl-(S)-S-oxide-[protein] + [thioredoxin]-dithiol</text>
        <dbReference type="Rhea" id="RHEA:14217"/>
        <dbReference type="Rhea" id="RHEA-COMP:10698"/>
        <dbReference type="Rhea" id="RHEA-COMP:10700"/>
        <dbReference type="Rhea" id="RHEA-COMP:12313"/>
        <dbReference type="Rhea" id="RHEA-COMP:12315"/>
        <dbReference type="ChEBI" id="CHEBI:15377"/>
        <dbReference type="ChEBI" id="CHEBI:16044"/>
        <dbReference type="ChEBI" id="CHEBI:29950"/>
        <dbReference type="ChEBI" id="CHEBI:44120"/>
        <dbReference type="ChEBI" id="CHEBI:50058"/>
        <dbReference type="EC" id="1.8.4.11"/>
    </reaction>
</comment>
<evidence type="ECO:0000256" key="3">
    <source>
        <dbReference type="ARBA" id="ARBA00048782"/>
    </source>
</evidence>
<evidence type="ECO:0000259" key="5">
    <source>
        <dbReference type="Pfam" id="PF01625"/>
    </source>
</evidence>
<dbReference type="SUPFAM" id="SSF55068">
    <property type="entry name" value="Peptide methionine sulfoxide reductase"/>
    <property type="match status" value="1"/>
</dbReference>
<dbReference type="InterPro" id="IPR002569">
    <property type="entry name" value="Met_Sox_Rdtase_MsrA_dom"/>
</dbReference>